<dbReference type="EMBL" id="CABIJS010000695">
    <property type="protein sequence ID" value="VUZ55582.1"/>
    <property type="molecule type" value="Genomic_DNA"/>
</dbReference>
<evidence type="ECO:0000313" key="1">
    <source>
        <dbReference type="EMBL" id="VUZ55582.1"/>
    </source>
</evidence>
<dbReference type="AlphaFoldDB" id="A0A564Z820"/>
<keyword evidence="3" id="KW-1185">Reference proteome</keyword>
<organism evidence="1 3">
    <name type="scientific">Hymenolepis diminuta</name>
    <name type="common">Rat tapeworm</name>
    <dbReference type="NCBI Taxonomy" id="6216"/>
    <lineage>
        <taxon>Eukaryota</taxon>
        <taxon>Metazoa</taxon>
        <taxon>Spiralia</taxon>
        <taxon>Lophotrochozoa</taxon>
        <taxon>Platyhelminthes</taxon>
        <taxon>Cestoda</taxon>
        <taxon>Eucestoda</taxon>
        <taxon>Cyclophyllidea</taxon>
        <taxon>Hymenolepididae</taxon>
        <taxon>Hymenolepis</taxon>
    </lineage>
</organism>
<gene>
    <name evidence="1" type="ORF">WMSIL1_LOCUS13387</name>
    <name evidence="2" type="ORF">WMSIL1_LOCUS13397</name>
</gene>
<name>A0A564Z820_HYMDI</name>
<reference evidence="1 3" key="1">
    <citation type="submission" date="2019-07" db="EMBL/GenBank/DDBJ databases">
        <authorList>
            <person name="Jastrzebski P J."/>
            <person name="Paukszto L."/>
            <person name="Jastrzebski P J."/>
        </authorList>
    </citation>
    <scope>NUCLEOTIDE SEQUENCE [LARGE SCALE GENOMIC DNA]</scope>
    <source>
        <strain evidence="1 3">WMS-il1</strain>
    </source>
</reference>
<evidence type="ECO:0000313" key="2">
    <source>
        <dbReference type="EMBL" id="VUZ55589.1"/>
    </source>
</evidence>
<dbReference type="EMBL" id="CABIJS010000695">
    <property type="protein sequence ID" value="VUZ55589.1"/>
    <property type="molecule type" value="Genomic_DNA"/>
</dbReference>
<sequence length="49" mass="5711">MVCSQSRRLIKSNGRVTERNEGQHAAAEVQQSNHDLYLLPIFYHTRSRI</sequence>
<dbReference type="Proteomes" id="UP000321570">
    <property type="component" value="Unassembled WGS sequence"/>
</dbReference>
<evidence type="ECO:0000313" key="3">
    <source>
        <dbReference type="Proteomes" id="UP000321570"/>
    </source>
</evidence>
<proteinExistence type="predicted"/>
<protein>
    <submittedName>
        <fullName evidence="1">Uncharacterized protein</fullName>
    </submittedName>
</protein>
<accession>A0A564Z820</accession>